<dbReference type="OrthoDB" id="8906388at2"/>
<reference evidence="1 2" key="1">
    <citation type="submission" date="2019-11" db="EMBL/GenBank/DDBJ databases">
        <title>Caenimonas koreensis gen. nov., sp. nov., isolated from activated sludge.</title>
        <authorList>
            <person name="Seung H.R."/>
        </authorList>
    </citation>
    <scope>NUCLEOTIDE SEQUENCE [LARGE SCALE GENOMIC DNA]</scope>
    <source>
        <strain evidence="1 2">EMB320</strain>
    </source>
</reference>
<name>A0A844B9T1_9BURK</name>
<dbReference type="Proteomes" id="UP000487350">
    <property type="component" value="Unassembled WGS sequence"/>
</dbReference>
<gene>
    <name evidence="1" type="ORF">GHT07_13185</name>
</gene>
<dbReference type="RefSeq" id="WP_153585547.1">
    <property type="nucleotide sequence ID" value="NZ_WJBU01000011.1"/>
</dbReference>
<evidence type="ECO:0000313" key="1">
    <source>
        <dbReference type="EMBL" id="MRD48237.1"/>
    </source>
</evidence>
<protein>
    <submittedName>
        <fullName evidence="1">Uncharacterized protein</fullName>
    </submittedName>
</protein>
<sequence length="111" mass="12933">MEKFDYKLKIWEAEATDLDLAAAEERFRKSMEEHLGAPALVLAVYESHRRLSCIYGYDPDMEDLSDAERHIFVQWQDAERHALAAAFGPNRYMGDAMYEISDPEESLEMKR</sequence>
<keyword evidence="2" id="KW-1185">Reference proteome</keyword>
<dbReference type="AlphaFoldDB" id="A0A844B9T1"/>
<evidence type="ECO:0000313" key="2">
    <source>
        <dbReference type="Proteomes" id="UP000487350"/>
    </source>
</evidence>
<dbReference type="EMBL" id="WJBU01000011">
    <property type="protein sequence ID" value="MRD48237.1"/>
    <property type="molecule type" value="Genomic_DNA"/>
</dbReference>
<organism evidence="1 2">
    <name type="scientific">Caenimonas koreensis DSM 17982</name>
    <dbReference type="NCBI Taxonomy" id="1121255"/>
    <lineage>
        <taxon>Bacteria</taxon>
        <taxon>Pseudomonadati</taxon>
        <taxon>Pseudomonadota</taxon>
        <taxon>Betaproteobacteria</taxon>
        <taxon>Burkholderiales</taxon>
        <taxon>Comamonadaceae</taxon>
        <taxon>Caenimonas</taxon>
    </lineage>
</organism>
<proteinExistence type="predicted"/>
<accession>A0A844B9T1</accession>
<comment type="caution">
    <text evidence="1">The sequence shown here is derived from an EMBL/GenBank/DDBJ whole genome shotgun (WGS) entry which is preliminary data.</text>
</comment>